<gene>
    <name evidence="9" type="ORF">CTI12_AA300310</name>
</gene>
<keyword evidence="6 8" id="KW-0472">Membrane</keyword>
<sequence length="446" mass="50676">MKMKQELDEFMDALDEFPFFDAPSSFDPIPPDNFSSSAGLRRRRKPKNTSPVKPHKFLFNIKDDNNTFDSSVITDVTDNVNDASDVTVNSPNSIGLSLAYTFVGLVFKAIAFQTSVLLGFVTFPIWFTYSSYLFFTDPFAIMRRVKGFLLRRVRRILGNVKWVLCKWVNRNKSTWRLCVKLCLGLFSSVCVGFVLVGLVIFAVVVTGVMMNWVVDKPVRIMEELNFDYTRDAPMAFVPIMSCPDDLCLECGENIEFGNVAQSRVIPVDHKLLATVSLNMPESDYNRNLGIFQVRVDYLSYNGKSLASKTQPCMLQFKSLPIRLLMTILKLAPLITGYSAESQILDIRFKGYTEREIPTSCLRVVLEPRAEFAKSGGIPEIYTAYLKLESQPPLLKRILWSWKATIFVWTTIVVFTMGLLFMLLCCMPVIIPWLKPRVVPSNNNGSR</sequence>
<keyword evidence="10" id="KW-1185">Reference proteome</keyword>
<dbReference type="Pfam" id="PF06775">
    <property type="entry name" value="Seipin"/>
    <property type="match status" value="1"/>
</dbReference>
<keyword evidence="5" id="KW-0443">Lipid metabolism</keyword>
<organism evidence="9 10">
    <name type="scientific">Artemisia annua</name>
    <name type="common">Sweet wormwood</name>
    <dbReference type="NCBI Taxonomy" id="35608"/>
    <lineage>
        <taxon>Eukaryota</taxon>
        <taxon>Viridiplantae</taxon>
        <taxon>Streptophyta</taxon>
        <taxon>Embryophyta</taxon>
        <taxon>Tracheophyta</taxon>
        <taxon>Spermatophyta</taxon>
        <taxon>Magnoliopsida</taxon>
        <taxon>eudicotyledons</taxon>
        <taxon>Gunneridae</taxon>
        <taxon>Pentapetalae</taxon>
        <taxon>asterids</taxon>
        <taxon>campanulids</taxon>
        <taxon>Asterales</taxon>
        <taxon>Asteraceae</taxon>
        <taxon>Asteroideae</taxon>
        <taxon>Anthemideae</taxon>
        <taxon>Artemisiinae</taxon>
        <taxon>Artemisia</taxon>
    </lineage>
</organism>
<feature type="transmembrane region" description="Helical" evidence="8">
    <location>
        <begin position="181"/>
        <end position="214"/>
    </location>
</feature>
<evidence type="ECO:0000256" key="1">
    <source>
        <dbReference type="ARBA" id="ARBA00004477"/>
    </source>
</evidence>
<dbReference type="STRING" id="35608.A0A2U1N6Z4"/>
<evidence type="ECO:0000256" key="2">
    <source>
        <dbReference type="ARBA" id="ARBA00022692"/>
    </source>
</evidence>
<dbReference type="CDD" id="cd23995">
    <property type="entry name" value="Seipin_BSCL2_like"/>
    <property type="match status" value="1"/>
</dbReference>
<evidence type="ECO:0000256" key="4">
    <source>
        <dbReference type="ARBA" id="ARBA00022989"/>
    </source>
</evidence>
<proteinExistence type="predicted"/>
<dbReference type="PANTHER" id="PTHR21212:SF10">
    <property type="entry name" value="SEIPIN FAMILY-RELATED"/>
    <property type="match status" value="1"/>
</dbReference>
<keyword evidence="4 8" id="KW-1133">Transmembrane helix</keyword>
<evidence type="ECO:0000256" key="3">
    <source>
        <dbReference type="ARBA" id="ARBA00022824"/>
    </source>
</evidence>
<evidence type="ECO:0000256" key="5">
    <source>
        <dbReference type="ARBA" id="ARBA00023098"/>
    </source>
</evidence>
<dbReference type="InterPro" id="IPR009617">
    <property type="entry name" value="Seipin"/>
</dbReference>
<dbReference type="GO" id="GO:0005789">
    <property type="term" value="C:endoplasmic reticulum membrane"/>
    <property type="evidence" value="ECO:0007669"/>
    <property type="project" value="UniProtKB-SubCell"/>
</dbReference>
<evidence type="ECO:0000256" key="7">
    <source>
        <dbReference type="SAM" id="MobiDB-lite"/>
    </source>
</evidence>
<comment type="subcellular location">
    <subcellularLocation>
        <location evidence="1">Endoplasmic reticulum membrane</location>
        <topology evidence="1">Multi-pass membrane protein</topology>
    </subcellularLocation>
</comment>
<dbReference type="GO" id="GO:0140042">
    <property type="term" value="P:lipid droplet formation"/>
    <property type="evidence" value="ECO:0007669"/>
    <property type="project" value="UniProtKB-ARBA"/>
</dbReference>
<evidence type="ECO:0000256" key="8">
    <source>
        <dbReference type="SAM" id="Phobius"/>
    </source>
</evidence>
<evidence type="ECO:0000256" key="6">
    <source>
        <dbReference type="ARBA" id="ARBA00023136"/>
    </source>
</evidence>
<reference evidence="9 10" key="1">
    <citation type="journal article" date="2018" name="Mol. Plant">
        <title>The genome of Artemisia annua provides insight into the evolution of Asteraceae family and artemisinin biosynthesis.</title>
        <authorList>
            <person name="Shen Q."/>
            <person name="Zhang L."/>
            <person name="Liao Z."/>
            <person name="Wang S."/>
            <person name="Yan T."/>
            <person name="Shi P."/>
            <person name="Liu M."/>
            <person name="Fu X."/>
            <person name="Pan Q."/>
            <person name="Wang Y."/>
            <person name="Lv Z."/>
            <person name="Lu X."/>
            <person name="Zhang F."/>
            <person name="Jiang W."/>
            <person name="Ma Y."/>
            <person name="Chen M."/>
            <person name="Hao X."/>
            <person name="Li L."/>
            <person name="Tang Y."/>
            <person name="Lv G."/>
            <person name="Zhou Y."/>
            <person name="Sun X."/>
            <person name="Brodelius P.E."/>
            <person name="Rose J.K.C."/>
            <person name="Tang K."/>
        </authorList>
    </citation>
    <scope>NUCLEOTIDE SEQUENCE [LARGE SCALE GENOMIC DNA]</scope>
    <source>
        <strain evidence="10">cv. Huhao1</strain>
        <tissue evidence="9">Leaf</tissue>
    </source>
</reference>
<protein>
    <submittedName>
        <fullName evidence="9">Adipose-regulatory protein, Seipin</fullName>
    </submittedName>
</protein>
<accession>A0A2U1N6Z4</accession>
<dbReference type="PANTHER" id="PTHR21212">
    <property type="entry name" value="BERNARDINELLI-SEIP CONGENITAL LIPODYSTROPHY 2 HOMOLOG BSCL2 PROTEIN"/>
    <property type="match status" value="1"/>
</dbReference>
<dbReference type="OrthoDB" id="3990054at2759"/>
<dbReference type="GO" id="GO:0006629">
    <property type="term" value="P:lipid metabolic process"/>
    <property type="evidence" value="ECO:0007669"/>
    <property type="project" value="UniProtKB-KW"/>
</dbReference>
<keyword evidence="2 8" id="KW-0812">Transmembrane</keyword>
<feature type="transmembrane region" description="Helical" evidence="8">
    <location>
        <begin position="405"/>
        <end position="430"/>
    </location>
</feature>
<dbReference type="AlphaFoldDB" id="A0A2U1N6Z4"/>
<name>A0A2U1N6Z4_ARTAN</name>
<dbReference type="Proteomes" id="UP000245207">
    <property type="component" value="Unassembled WGS sequence"/>
</dbReference>
<evidence type="ECO:0000313" key="10">
    <source>
        <dbReference type="Proteomes" id="UP000245207"/>
    </source>
</evidence>
<evidence type="ECO:0000313" key="9">
    <source>
        <dbReference type="EMBL" id="PWA69247.1"/>
    </source>
</evidence>
<keyword evidence="3" id="KW-0256">Endoplasmic reticulum</keyword>
<feature type="transmembrane region" description="Helical" evidence="8">
    <location>
        <begin position="98"/>
        <end position="120"/>
    </location>
</feature>
<dbReference type="EMBL" id="PKPP01003481">
    <property type="protein sequence ID" value="PWA69247.1"/>
    <property type="molecule type" value="Genomic_DNA"/>
</dbReference>
<feature type="region of interest" description="Disordered" evidence="7">
    <location>
        <begin position="28"/>
        <end position="54"/>
    </location>
</feature>
<comment type="caution">
    <text evidence="9">The sequence shown here is derived from an EMBL/GenBank/DDBJ whole genome shotgun (WGS) entry which is preliminary data.</text>
</comment>